<dbReference type="RefSeq" id="WP_071864837.1">
    <property type="nucleotide sequence ID" value="NZ_JBHLVQ010000022.1"/>
</dbReference>
<dbReference type="InterPro" id="IPR009057">
    <property type="entry name" value="Homeodomain-like_sf"/>
</dbReference>
<dbReference type="PROSITE" id="PS50977">
    <property type="entry name" value="HTH_TETR_2"/>
    <property type="match status" value="1"/>
</dbReference>
<evidence type="ECO:0000313" key="5">
    <source>
        <dbReference type="EMBL" id="PAB01828.1"/>
    </source>
</evidence>
<name>A0A1L8R666_9ENTE</name>
<evidence type="ECO:0000256" key="1">
    <source>
        <dbReference type="ARBA" id="ARBA00023125"/>
    </source>
</evidence>
<reference evidence="5 7" key="2">
    <citation type="submission" date="2015-08" db="EMBL/GenBank/DDBJ databases">
        <title>Enterococcus genome sequence.</title>
        <authorList>
            <person name="Acedo J.Z."/>
            <person name="Vederas J.C."/>
        </authorList>
    </citation>
    <scope>NUCLEOTIDE SEQUENCE [LARGE SCALE GENOMIC DNA]</scope>
    <source>
        <strain evidence="5 7">49</strain>
    </source>
</reference>
<comment type="caution">
    <text evidence="4">The sequence shown here is derived from an EMBL/GenBank/DDBJ whole genome shotgun (WGS) entry which is preliminary data.</text>
</comment>
<dbReference type="InterPro" id="IPR001647">
    <property type="entry name" value="HTH_TetR"/>
</dbReference>
<gene>
    <name evidence="5" type="ORF">AKL21_02540</name>
    <name evidence="4" type="ORF">RU96_GL002506</name>
</gene>
<accession>A0A1L8R666</accession>
<evidence type="ECO:0000313" key="7">
    <source>
        <dbReference type="Proteomes" id="UP000216797"/>
    </source>
</evidence>
<dbReference type="Gene3D" id="1.10.357.10">
    <property type="entry name" value="Tetracycline Repressor, domain 2"/>
    <property type="match status" value="1"/>
</dbReference>
<dbReference type="Proteomes" id="UP000182835">
    <property type="component" value="Unassembled WGS sequence"/>
</dbReference>
<dbReference type="GO" id="GO:0003677">
    <property type="term" value="F:DNA binding"/>
    <property type="evidence" value="ECO:0007669"/>
    <property type="project" value="UniProtKB-UniRule"/>
</dbReference>
<feature type="DNA-binding region" description="H-T-H motif" evidence="2">
    <location>
        <begin position="34"/>
        <end position="53"/>
    </location>
</feature>
<evidence type="ECO:0000256" key="2">
    <source>
        <dbReference type="PROSITE-ProRule" id="PRU00335"/>
    </source>
</evidence>
<keyword evidence="7" id="KW-1185">Reference proteome</keyword>
<feature type="domain" description="HTH tetR-type" evidence="3">
    <location>
        <begin position="11"/>
        <end position="71"/>
    </location>
</feature>
<dbReference type="AlphaFoldDB" id="A0A1L8R666"/>
<dbReference type="Pfam" id="PF17924">
    <property type="entry name" value="TetR_C_19"/>
    <property type="match status" value="1"/>
</dbReference>
<dbReference type="SUPFAM" id="SSF46689">
    <property type="entry name" value="Homeodomain-like"/>
    <property type="match status" value="1"/>
</dbReference>
<evidence type="ECO:0000313" key="6">
    <source>
        <dbReference type="Proteomes" id="UP000182835"/>
    </source>
</evidence>
<dbReference type="Pfam" id="PF00440">
    <property type="entry name" value="TetR_N"/>
    <property type="match status" value="1"/>
</dbReference>
<protein>
    <submittedName>
        <fullName evidence="5">TetR family transcriptional regulator</fullName>
    </submittedName>
</protein>
<dbReference type="EMBL" id="LHUG01000002">
    <property type="protein sequence ID" value="PAB01828.1"/>
    <property type="molecule type" value="Genomic_DNA"/>
</dbReference>
<dbReference type="Proteomes" id="UP000216797">
    <property type="component" value="Unassembled WGS sequence"/>
</dbReference>
<dbReference type="PANTHER" id="PTHR43479:SF11">
    <property type="entry name" value="ACREF_ENVCD OPERON REPRESSOR-RELATED"/>
    <property type="match status" value="1"/>
</dbReference>
<keyword evidence="1 2" id="KW-0238">DNA-binding</keyword>
<dbReference type="PANTHER" id="PTHR43479">
    <property type="entry name" value="ACREF/ENVCD OPERON REPRESSOR-RELATED"/>
    <property type="match status" value="1"/>
</dbReference>
<evidence type="ECO:0000313" key="4">
    <source>
        <dbReference type="EMBL" id="OJG15247.1"/>
    </source>
</evidence>
<reference evidence="4 6" key="1">
    <citation type="submission" date="2014-12" db="EMBL/GenBank/DDBJ databases">
        <title>Draft genome sequences of 29 type strains of Enterococci.</title>
        <authorList>
            <person name="Zhong Z."/>
            <person name="Sun Z."/>
            <person name="Liu W."/>
            <person name="Zhang W."/>
            <person name="Zhang H."/>
        </authorList>
    </citation>
    <scope>NUCLEOTIDE SEQUENCE [LARGE SCALE GENOMIC DNA]</scope>
    <source>
        <strain evidence="4 6">DSM 21207</strain>
    </source>
</reference>
<sequence length="228" mass="26834">MPKETFFHLTKEKQQRIMKAAKKEFSRVPLGDASIAQIIKDAGIPRGSFYQYFEDKEDLYYYYFQSMRRDSQQELNNAMEEAQGQLFDGFEIYFTKMVKEVLHGENAAFYKNLFMNMDYRSFHKVAPHLGKQQAPPLHATDARQEHRKSMQAFYNMIDLTTLKVQNQKELKILVKMLMHVVFSTVAEGYRHLVGQDDFDMEEALYDFSLKLNWLKSGATKSEEEKSNM</sequence>
<organism evidence="4 6">
    <name type="scientific">Enterococcus canintestini</name>
    <dbReference type="NCBI Taxonomy" id="317010"/>
    <lineage>
        <taxon>Bacteria</taxon>
        <taxon>Bacillati</taxon>
        <taxon>Bacillota</taxon>
        <taxon>Bacilli</taxon>
        <taxon>Lactobacillales</taxon>
        <taxon>Enterococcaceae</taxon>
        <taxon>Enterococcus</taxon>
    </lineage>
</organism>
<dbReference type="STRING" id="317010.RU96_GL002506"/>
<dbReference type="EMBL" id="JXKG01000009">
    <property type="protein sequence ID" value="OJG15247.1"/>
    <property type="molecule type" value="Genomic_DNA"/>
</dbReference>
<dbReference type="InterPro" id="IPR050624">
    <property type="entry name" value="HTH-type_Tx_Regulator"/>
</dbReference>
<dbReference type="OrthoDB" id="9812484at2"/>
<evidence type="ECO:0000259" key="3">
    <source>
        <dbReference type="PROSITE" id="PS50977"/>
    </source>
</evidence>
<proteinExistence type="predicted"/>